<feature type="region of interest" description="Disordered" evidence="10">
    <location>
        <begin position="1"/>
        <end position="53"/>
    </location>
</feature>
<name>A0A1C7M8Y4_GRIFR</name>
<keyword evidence="6" id="KW-0862">Zinc</keyword>
<dbReference type="Gene3D" id="3.30.160.60">
    <property type="entry name" value="Classic Zinc Finger"/>
    <property type="match status" value="3"/>
</dbReference>
<dbReference type="PROSITE" id="PS00028">
    <property type="entry name" value="ZINC_FINGER_C2H2_1"/>
    <property type="match status" value="2"/>
</dbReference>
<evidence type="ECO:0000256" key="8">
    <source>
        <dbReference type="ARBA" id="ARBA00023242"/>
    </source>
</evidence>
<dbReference type="Pfam" id="PF00096">
    <property type="entry name" value="zf-C2H2"/>
    <property type="match status" value="1"/>
</dbReference>
<dbReference type="SUPFAM" id="SSF57667">
    <property type="entry name" value="beta-beta-alpha zinc fingers"/>
    <property type="match status" value="2"/>
</dbReference>
<comment type="caution">
    <text evidence="12">The sequence shown here is derived from an EMBL/GenBank/DDBJ whole genome shotgun (WGS) entry which is preliminary data.</text>
</comment>
<comment type="similarity">
    <text evidence="2">Belongs to the GLI C2H2-type zinc-finger protein family.</text>
</comment>
<dbReference type="STRING" id="5627.A0A1C7M8Y4"/>
<evidence type="ECO:0000256" key="4">
    <source>
        <dbReference type="ARBA" id="ARBA00022737"/>
    </source>
</evidence>
<gene>
    <name evidence="12" type="primary">iec1</name>
    <name evidence="12" type="ORF">A0H81_07138</name>
</gene>
<feature type="domain" description="C2H2-type" evidence="11">
    <location>
        <begin position="95"/>
        <end position="127"/>
    </location>
</feature>
<dbReference type="PROSITE" id="PS50157">
    <property type="entry name" value="ZINC_FINGER_C2H2_2"/>
    <property type="match status" value="3"/>
</dbReference>
<evidence type="ECO:0000256" key="10">
    <source>
        <dbReference type="SAM" id="MobiDB-lite"/>
    </source>
</evidence>
<keyword evidence="8" id="KW-0539">Nucleus</keyword>
<evidence type="ECO:0000313" key="13">
    <source>
        <dbReference type="Proteomes" id="UP000092993"/>
    </source>
</evidence>
<dbReference type="EMBL" id="LUGG01000007">
    <property type="protein sequence ID" value="OBZ73380.1"/>
    <property type="molecule type" value="Genomic_DNA"/>
</dbReference>
<dbReference type="PANTHER" id="PTHR45718:SF8">
    <property type="entry name" value="GLIS FAMILY ZINC FINGER 2"/>
    <property type="match status" value="1"/>
</dbReference>
<evidence type="ECO:0000256" key="2">
    <source>
        <dbReference type="ARBA" id="ARBA00010831"/>
    </source>
</evidence>
<keyword evidence="5 9" id="KW-0863">Zinc-finger</keyword>
<dbReference type="Proteomes" id="UP000092993">
    <property type="component" value="Unassembled WGS sequence"/>
</dbReference>
<keyword evidence="4" id="KW-0677">Repeat</keyword>
<comment type="subcellular location">
    <subcellularLocation>
        <location evidence="1">Nucleus</location>
    </subcellularLocation>
</comment>
<accession>A0A1C7M8Y4</accession>
<feature type="region of interest" description="Disordered" evidence="10">
    <location>
        <begin position="511"/>
        <end position="602"/>
    </location>
</feature>
<dbReference type="FunFam" id="3.30.160.60:FF:000201">
    <property type="entry name" value="C2H2 finger domain protein (Gli3)"/>
    <property type="match status" value="1"/>
</dbReference>
<organism evidence="12 13">
    <name type="scientific">Grifola frondosa</name>
    <name type="common">Maitake</name>
    <name type="synonym">Polyporus frondosus</name>
    <dbReference type="NCBI Taxonomy" id="5627"/>
    <lineage>
        <taxon>Eukaryota</taxon>
        <taxon>Fungi</taxon>
        <taxon>Dikarya</taxon>
        <taxon>Basidiomycota</taxon>
        <taxon>Agaricomycotina</taxon>
        <taxon>Agaricomycetes</taxon>
        <taxon>Polyporales</taxon>
        <taxon>Grifolaceae</taxon>
        <taxon>Grifola</taxon>
    </lineage>
</organism>
<dbReference type="InterPro" id="IPR036236">
    <property type="entry name" value="Znf_C2H2_sf"/>
</dbReference>
<evidence type="ECO:0000256" key="5">
    <source>
        <dbReference type="ARBA" id="ARBA00022771"/>
    </source>
</evidence>
<dbReference type="InterPro" id="IPR056436">
    <property type="entry name" value="Znf-C2H2_ZIC1-5/GLI1-3-like"/>
</dbReference>
<evidence type="ECO:0000256" key="7">
    <source>
        <dbReference type="ARBA" id="ARBA00023125"/>
    </source>
</evidence>
<dbReference type="GO" id="GO:0008270">
    <property type="term" value="F:zinc ion binding"/>
    <property type="evidence" value="ECO:0007669"/>
    <property type="project" value="UniProtKB-KW"/>
</dbReference>
<dbReference type="GO" id="GO:0000981">
    <property type="term" value="F:DNA-binding transcription factor activity, RNA polymerase II-specific"/>
    <property type="evidence" value="ECO:0007669"/>
    <property type="project" value="TreeGrafter"/>
</dbReference>
<dbReference type="Pfam" id="PF21816">
    <property type="entry name" value="Zap1_zf1"/>
    <property type="match status" value="1"/>
</dbReference>
<feature type="compositionally biased region" description="Low complexity" evidence="10">
    <location>
        <begin position="10"/>
        <end position="21"/>
    </location>
</feature>
<dbReference type="InterPro" id="IPR013087">
    <property type="entry name" value="Znf_C2H2_type"/>
</dbReference>
<feature type="compositionally biased region" description="Acidic residues" evidence="10">
    <location>
        <begin position="576"/>
        <end position="589"/>
    </location>
</feature>
<sequence length="618" mass="68480">MYHDSPSPSPSLQSSPRSDSSGIEDIGSYGEPSDFVASASRSGSPVQTDGYPQADESEIDTMMCQWEDCGRVFNHLPSLIEHIHNDHIGVHKSNYTCEWAGCVRRGIAQTSRFALISHIRSHTGEKPFICPRPECDKSFTRSDALAKHMRIQHNISPPLPGRGGNRKRKREEPEPEPPAPNPSPYGYSTFKVEPHSHADLGNPDDIGMPPIEGSSNGHGHASAFRALSPDFDYDMEDEIPPHLMALKDPGTGLIMGRSLEMVKYLLMKARHRWVLEQHAALVEELHVLRHEEKCWRERKDVLLDELLLVQFGPQADQLSTPLLMAAQNHYVYPADSDVDPHPATFLPPTICVIMIPVYKTSEKLSARLHGKTLERYSFSVRDGDELRRYARSRKIDTKQSSQGMLDGLFGPQDKPTRKRIPRLLLRRSLRAPVLEGHIFRKYHIDDRRKLKIEAQFKDKTYNPHKNLIADTGRVVVRGNLGPDDERPTLPVHPASPPDRNRLLLRQAALSRAVPAAGSSNNAAPGEPGPSRLAATSVVATHDEPTPQRGAGGAGAQDNQPTQGHILLRPRDGGEPPSDDSDSDAGDSPDENAPPPPRPVPSVAEIFLHCRSIRGGSRR</sequence>
<dbReference type="OrthoDB" id="3437960at2759"/>
<feature type="domain" description="C2H2-type" evidence="11">
    <location>
        <begin position="128"/>
        <end position="158"/>
    </location>
</feature>
<feature type="region of interest" description="Disordered" evidence="10">
    <location>
        <begin position="478"/>
        <end position="499"/>
    </location>
</feature>
<feature type="region of interest" description="Disordered" evidence="10">
    <location>
        <begin position="150"/>
        <end position="206"/>
    </location>
</feature>
<dbReference type="GO" id="GO:0005634">
    <property type="term" value="C:nucleus"/>
    <property type="evidence" value="ECO:0007669"/>
    <property type="project" value="UniProtKB-SubCell"/>
</dbReference>
<evidence type="ECO:0000313" key="12">
    <source>
        <dbReference type="EMBL" id="OBZ73380.1"/>
    </source>
</evidence>
<dbReference type="AlphaFoldDB" id="A0A1C7M8Y4"/>
<dbReference type="PANTHER" id="PTHR45718">
    <property type="entry name" value="TRANSCRIPTIONAL ACTIVATOR CUBITUS INTERRUPTUS"/>
    <property type="match status" value="1"/>
</dbReference>
<protein>
    <submittedName>
        <fullName evidence="12">INO80 complex subunit 1</fullName>
    </submittedName>
</protein>
<evidence type="ECO:0000256" key="9">
    <source>
        <dbReference type="PROSITE-ProRule" id="PRU00042"/>
    </source>
</evidence>
<evidence type="ECO:0000256" key="1">
    <source>
        <dbReference type="ARBA" id="ARBA00004123"/>
    </source>
</evidence>
<feature type="domain" description="C2H2-type" evidence="11">
    <location>
        <begin position="62"/>
        <end position="92"/>
    </location>
</feature>
<dbReference type="InterPro" id="IPR048420">
    <property type="entry name" value="Zap1-like_Znf1"/>
</dbReference>
<proteinExistence type="inferred from homology"/>
<evidence type="ECO:0000256" key="6">
    <source>
        <dbReference type="ARBA" id="ARBA00022833"/>
    </source>
</evidence>
<keyword evidence="3" id="KW-0479">Metal-binding</keyword>
<keyword evidence="13" id="KW-1185">Reference proteome</keyword>
<keyword evidence="7" id="KW-0238">DNA-binding</keyword>
<dbReference type="Pfam" id="PF23561">
    <property type="entry name" value="zf-C2H2_15"/>
    <property type="match status" value="1"/>
</dbReference>
<reference evidence="12 13" key="1">
    <citation type="submission" date="2016-03" db="EMBL/GenBank/DDBJ databases">
        <title>Whole genome sequencing of Grifola frondosa 9006-11.</title>
        <authorList>
            <person name="Min B."/>
            <person name="Park H."/>
            <person name="Kim J.-G."/>
            <person name="Cho H."/>
            <person name="Oh Y.-L."/>
            <person name="Kong W.-S."/>
            <person name="Choi I.-G."/>
        </authorList>
    </citation>
    <scope>NUCLEOTIDE SEQUENCE [LARGE SCALE GENOMIC DNA]</scope>
    <source>
        <strain evidence="12 13">9006-11</strain>
    </source>
</reference>
<evidence type="ECO:0000259" key="11">
    <source>
        <dbReference type="PROSITE" id="PS50157"/>
    </source>
</evidence>
<dbReference type="InterPro" id="IPR043359">
    <property type="entry name" value="GLI-like"/>
</dbReference>
<dbReference type="SMART" id="SM00355">
    <property type="entry name" value="ZnF_C2H2"/>
    <property type="match status" value="3"/>
</dbReference>
<dbReference type="GO" id="GO:0000978">
    <property type="term" value="F:RNA polymerase II cis-regulatory region sequence-specific DNA binding"/>
    <property type="evidence" value="ECO:0007669"/>
    <property type="project" value="TreeGrafter"/>
</dbReference>
<evidence type="ECO:0000256" key="3">
    <source>
        <dbReference type="ARBA" id="ARBA00022723"/>
    </source>
</evidence>